<keyword evidence="4" id="KW-0418">Kinase</keyword>
<name>A0A5P1EFW2_ASPOF</name>
<dbReference type="Proteomes" id="UP000243459">
    <property type="component" value="Chromosome 7"/>
</dbReference>
<evidence type="ECO:0000313" key="9">
    <source>
        <dbReference type="Proteomes" id="UP000243459"/>
    </source>
</evidence>
<dbReference type="EMBL" id="CM007387">
    <property type="protein sequence ID" value="ONK64742.1"/>
    <property type="molecule type" value="Genomic_DNA"/>
</dbReference>
<keyword evidence="5" id="KW-0067">ATP-binding</keyword>
<evidence type="ECO:0000256" key="4">
    <source>
        <dbReference type="ARBA" id="ARBA00022777"/>
    </source>
</evidence>
<evidence type="ECO:0000256" key="6">
    <source>
        <dbReference type="SAM" id="MobiDB-lite"/>
    </source>
</evidence>
<evidence type="ECO:0000256" key="5">
    <source>
        <dbReference type="ARBA" id="ARBA00022840"/>
    </source>
</evidence>
<dbReference type="PANTHER" id="PTHR48016">
    <property type="entry name" value="MAP KINASE KINASE KINASE SSK2-RELATED-RELATED"/>
    <property type="match status" value="1"/>
</dbReference>
<dbReference type="GO" id="GO:0005524">
    <property type="term" value="F:ATP binding"/>
    <property type="evidence" value="ECO:0007669"/>
    <property type="project" value="UniProtKB-KW"/>
</dbReference>
<dbReference type="InterPro" id="IPR000719">
    <property type="entry name" value="Prot_kinase_dom"/>
</dbReference>
<dbReference type="Gramene" id="ONK64742">
    <property type="protein sequence ID" value="ONK64742"/>
    <property type="gene ID" value="A4U43_C07F29400"/>
</dbReference>
<keyword evidence="2" id="KW-0808">Transferase</keyword>
<dbReference type="Gene3D" id="1.10.510.10">
    <property type="entry name" value="Transferase(Phosphotransferase) domain 1"/>
    <property type="match status" value="1"/>
</dbReference>
<keyword evidence="3" id="KW-0547">Nucleotide-binding</keyword>
<reference evidence="9" key="1">
    <citation type="journal article" date="2017" name="Nat. Commun.">
        <title>The asparagus genome sheds light on the origin and evolution of a young Y chromosome.</title>
        <authorList>
            <person name="Harkess A."/>
            <person name="Zhou J."/>
            <person name="Xu C."/>
            <person name="Bowers J.E."/>
            <person name="Van der Hulst R."/>
            <person name="Ayyampalayam S."/>
            <person name="Mercati F."/>
            <person name="Riccardi P."/>
            <person name="McKain M.R."/>
            <person name="Kakrana A."/>
            <person name="Tang H."/>
            <person name="Ray J."/>
            <person name="Groenendijk J."/>
            <person name="Arikit S."/>
            <person name="Mathioni S.M."/>
            <person name="Nakano M."/>
            <person name="Shan H."/>
            <person name="Telgmann-Rauber A."/>
            <person name="Kanno A."/>
            <person name="Yue Z."/>
            <person name="Chen H."/>
            <person name="Li W."/>
            <person name="Chen Y."/>
            <person name="Xu X."/>
            <person name="Zhang Y."/>
            <person name="Luo S."/>
            <person name="Chen H."/>
            <person name="Gao J."/>
            <person name="Mao Z."/>
            <person name="Pires J.C."/>
            <person name="Luo M."/>
            <person name="Kudrna D."/>
            <person name="Wing R.A."/>
            <person name="Meyers B.C."/>
            <person name="Yi K."/>
            <person name="Kong H."/>
            <person name="Lavrijsen P."/>
            <person name="Sunseri F."/>
            <person name="Falavigna A."/>
            <person name="Ye Y."/>
            <person name="Leebens-Mack J.H."/>
            <person name="Chen G."/>
        </authorList>
    </citation>
    <scope>NUCLEOTIDE SEQUENCE [LARGE SCALE GENOMIC DNA]</scope>
    <source>
        <strain evidence="9">cv. DH0086</strain>
    </source>
</reference>
<feature type="region of interest" description="Disordered" evidence="6">
    <location>
        <begin position="1"/>
        <end position="44"/>
    </location>
</feature>
<dbReference type="Pfam" id="PF00069">
    <property type="entry name" value="Pkinase"/>
    <property type="match status" value="1"/>
</dbReference>
<dbReference type="GO" id="GO:0004709">
    <property type="term" value="F:MAP kinase kinase kinase activity"/>
    <property type="evidence" value="ECO:0007669"/>
    <property type="project" value="TreeGrafter"/>
</dbReference>
<sequence length="434" mass="48279">MPWWKSTNSPSSSSSPRRNRNESPAIFSRRGSGDSSAQPRLTRQRKLRHLTNIDVAGASSASFPVTTSPTNLDVTPLRSSSSPVLLPQPLPLPGNSPQSPNRRELRFLSGGCRLPSPREGSGGDEGCWSSDSVACRLTYQAALKSPEHVDAPAGKSMFSDYRKALHDPNSVETEIEVLSQLKHPNIVQYYGSEMTEDRFFIYLEYVFPGSIDKYVRDHCGAMTESVVRNFTRHILRGLAYLHGSKKIHRDIKGANLLVDINGVVKLADFGMAKHLSGVAGALSLKGTPYWMAPEVVQATMNKDVGYDYAVDIWSLGCTIIEMFTRKHPWSGLEGAAAMFKVLHKDPPIPDTLSSEGKDFLRRCFCRNPADRPTATMLLDHPFIRNLQHHKIHGSIQDFARIKIIVILVSLLSLYDLRCLKVLNTLLYLITGEHI</sequence>
<feature type="compositionally biased region" description="Low complexity" evidence="6">
    <location>
        <begin position="76"/>
        <end position="85"/>
    </location>
</feature>
<evidence type="ECO:0000256" key="1">
    <source>
        <dbReference type="ARBA" id="ARBA00006529"/>
    </source>
</evidence>
<dbReference type="OMA" id="ANALVYC"/>
<dbReference type="InterPro" id="IPR011009">
    <property type="entry name" value="Kinase-like_dom_sf"/>
</dbReference>
<dbReference type="SUPFAM" id="SSF56112">
    <property type="entry name" value="Protein kinase-like (PK-like)"/>
    <property type="match status" value="1"/>
</dbReference>
<organism evidence="8 9">
    <name type="scientific">Asparagus officinalis</name>
    <name type="common">Garden asparagus</name>
    <dbReference type="NCBI Taxonomy" id="4686"/>
    <lineage>
        <taxon>Eukaryota</taxon>
        <taxon>Viridiplantae</taxon>
        <taxon>Streptophyta</taxon>
        <taxon>Embryophyta</taxon>
        <taxon>Tracheophyta</taxon>
        <taxon>Spermatophyta</taxon>
        <taxon>Magnoliopsida</taxon>
        <taxon>Liliopsida</taxon>
        <taxon>Asparagales</taxon>
        <taxon>Asparagaceae</taxon>
        <taxon>Asparagoideae</taxon>
        <taxon>Asparagus</taxon>
    </lineage>
</organism>
<dbReference type="AlphaFoldDB" id="A0A5P1EFW2"/>
<gene>
    <name evidence="8" type="ORF">A4U43_C07F29400</name>
</gene>
<feature type="compositionally biased region" description="Low complexity" evidence="6">
    <location>
        <begin position="1"/>
        <end position="16"/>
    </location>
</feature>
<proteinExistence type="inferred from homology"/>
<keyword evidence="9" id="KW-1185">Reference proteome</keyword>
<evidence type="ECO:0000256" key="3">
    <source>
        <dbReference type="ARBA" id="ARBA00022741"/>
    </source>
</evidence>
<dbReference type="PROSITE" id="PS50011">
    <property type="entry name" value="PROTEIN_KINASE_DOM"/>
    <property type="match status" value="1"/>
</dbReference>
<dbReference type="SMART" id="SM00220">
    <property type="entry name" value="S_TKc"/>
    <property type="match status" value="1"/>
</dbReference>
<comment type="similarity">
    <text evidence="1">Belongs to the protein kinase superfamily. STE Ser/Thr protein kinase family. MAP kinase kinase kinase subfamily.</text>
</comment>
<protein>
    <recommendedName>
        <fullName evidence="7">Protein kinase domain-containing protein</fullName>
    </recommendedName>
</protein>
<evidence type="ECO:0000256" key="2">
    <source>
        <dbReference type="ARBA" id="ARBA00022679"/>
    </source>
</evidence>
<feature type="domain" description="Protein kinase" evidence="7">
    <location>
        <begin position="113"/>
        <end position="383"/>
    </location>
</feature>
<evidence type="ECO:0000313" key="8">
    <source>
        <dbReference type="EMBL" id="ONK64742.1"/>
    </source>
</evidence>
<feature type="compositionally biased region" description="Polar residues" evidence="6">
    <location>
        <begin position="60"/>
        <end position="73"/>
    </location>
</feature>
<dbReference type="GO" id="GO:0005737">
    <property type="term" value="C:cytoplasm"/>
    <property type="evidence" value="ECO:0007669"/>
    <property type="project" value="TreeGrafter"/>
</dbReference>
<evidence type="ECO:0000259" key="7">
    <source>
        <dbReference type="PROSITE" id="PS50011"/>
    </source>
</evidence>
<dbReference type="PANTHER" id="PTHR48016:SF5">
    <property type="entry name" value="MITOGEN-ACTIVATED PROTEIN KINASE KINASE KINASE 5"/>
    <property type="match status" value="1"/>
</dbReference>
<accession>A0A5P1EFW2</accession>
<feature type="region of interest" description="Disordered" evidence="6">
    <location>
        <begin position="60"/>
        <end position="103"/>
    </location>
</feature>
<dbReference type="InterPro" id="IPR050538">
    <property type="entry name" value="MAP_kinase_kinase_kinase"/>
</dbReference>